<feature type="chain" id="PRO_5041426686" description="Peptidase M61 catalytic domain-containing protein" evidence="1">
    <location>
        <begin position="24"/>
        <end position="314"/>
    </location>
</feature>
<dbReference type="Gene3D" id="1.10.390.10">
    <property type="entry name" value="Neutral Protease Domain 2"/>
    <property type="match status" value="1"/>
</dbReference>
<dbReference type="Proteomes" id="UP001161422">
    <property type="component" value="Unassembled WGS sequence"/>
</dbReference>
<organism evidence="3 4">
    <name type="scientific">Paraferrimonas sedimenticola</name>
    <dbReference type="NCBI Taxonomy" id="375674"/>
    <lineage>
        <taxon>Bacteria</taxon>
        <taxon>Pseudomonadati</taxon>
        <taxon>Pseudomonadota</taxon>
        <taxon>Gammaproteobacteria</taxon>
        <taxon>Alteromonadales</taxon>
        <taxon>Ferrimonadaceae</taxon>
        <taxon>Paraferrimonas</taxon>
    </lineage>
</organism>
<keyword evidence="1" id="KW-0732">Signal</keyword>
<evidence type="ECO:0000313" key="4">
    <source>
        <dbReference type="Proteomes" id="UP001161422"/>
    </source>
</evidence>
<protein>
    <recommendedName>
        <fullName evidence="2">Peptidase M61 catalytic domain-containing protein</fullName>
    </recommendedName>
</protein>
<dbReference type="AlphaFoldDB" id="A0AA37W0W0"/>
<evidence type="ECO:0000256" key="1">
    <source>
        <dbReference type="SAM" id="SignalP"/>
    </source>
</evidence>
<feature type="signal peptide" evidence="1">
    <location>
        <begin position="1"/>
        <end position="23"/>
    </location>
</feature>
<feature type="domain" description="Peptidase M61 catalytic" evidence="2">
    <location>
        <begin position="133"/>
        <end position="180"/>
    </location>
</feature>
<dbReference type="InterPro" id="IPR027268">
    <property type="entry name" value="Peptidase_M4/M1_CTD_sf"/>
</dbReference>
<reference evidence="3" key="2">
    <citation type="submission" date="2023-01" db="EMBL/GenBank/DDBJ databases">
        <title>Draft genome sequence of Paraferrimonas sedimenticola strain NBRC 101628.</title>
        <authorList>
            <person name="Sun Q."/>
            <person name="Mori K."/>
        </authorList>
    </citation>
    <scope>NUCLEOTIDE SEQUENCE</scope>
    <source>
        <strain evidence="3">NBRC 101628</strain>
    </source>
</reference>
<dbReference type="EMBL" id="BSNC01000004">
    <property type="protein sequence ID" value="GLP96118.1"/>
    <property type="molecule type" value="Genomic_DNA"/>
</dbReference>
<sequence>MKTRHSHLIAALLLSLLPLQSVAEQRIANNSDAEIRVIANDLSSNDQQKIHQWLSKLVGSIEYTFGKFPLERANFNVRTTRSSREPIPWGQIKRRGTEGIHFVVDPSYPLKRFNQDWTGYHEIAHLMIPYPGDEDLWLSEGLASYWQQFLRYNAGVLTEQQAWQALYAGFQRGERDTRYSSIPLYRLSDDMHSKRSYMRVYWSGAAFWLEAEYLMLSQQHTSVVTRLANAYRPYRTQSFTSGERVIRALSGEQWPQLSRLYRKWQESHGLQMPLKALDWFGVKVQKGKVRLNPNSPFPERRQLAYRAAPSDNRN</sequence>
<name>A0AA37W0W0_9GAMM</name>
<evidence type="ECO:0000313" key="3">
    <source>
        <dbReference type="EMBL" id="GLP96118.1"/>
    </source>
</evidence>
<reference evidence="3" key="1">
    <citation type="journal article" date="2014" name="Int. J. Syst. Evol. Microbiol.">
        <title>Complete genome sequence of Corynebacterium casei LMG S-19264T (=DSM 44701T), isolated from a smear-ripened cheese.</title>
        <authorList>
            <consortium name="US DOE Joint Genome Institute (JGI-PGF)"/>
            <person name="Walter F."/>
            <person name="Albersmeier A."/>
            <person name="Kalinowski J."/>
            <person name="Ruckert C."/>
        </authorList>
    </citation>
    <scope>NUCLEOTIDE SEQUENCE</scope>
    <source>
        <strain evidence="3">NBRC 101628</strain>
    </source>
</reference>
<keyword evidence="4" id="KW-1185">Reference proteome</keyword>
<evidence type="ECO:0000259" key="2">
    <source>
        <dbReference type="Pfam" id="PF05299"/>
    </source>
</evidence>
<gene>
    <name evidence="3" type="ORF">GCM10007895_14240</name>
</gene>
<dbReference type="RefSeq" id="WP_095505433.1">
    <property type="nucleotide sequence ID" value="NZ_BSNC01000004.1"/>
</dbReference>
<proteinExistence type="predicted"/>
<dbReference type="InterPro" id="IPR007963">
    <property type="entry name" value="Peptidase_M61_catalytic"/>
</dbReference>
<dbReference type="SUPFAM" id="SSF55486">
    <property type="entry name" value="Metalloproteases ('zincins'), catalytic domain"/>
    <property type="match status" value="1"/>
</dbReference>
<dbReference type="Pfam" id="PF05299">
    <property type="entry name" value="Peptidase_M61"/>
    <property type="match status" value="1"/>
</dbReference>
<comment type="caution">
    <text evidence="3">The sequence shown here is derived from an EMBL/GenBank/DDBJ whole genome shotgun (WGS) entry which is preliminary data.</text>
</comment>
<accession>A0AA37W0W0</accession>